<dbReference type="EMBL" id="JAGPXC010000002">
    <property type="protein sequence ID" value="KAH6657512.1"/>
    <property type="molecule type" value="Genomic_DNA"/>
</dbReference>
<feature type="transmembrane region" description="Helical" evidence="1">
    <location>
        <begin position="149"/>
        <end position="171"/>
    </location>
</feature>
<proteinExistence type="predicted"/>
<dbReference type="RefSeq" id="XP_045961746.1">
    <property type="nucleotide sequence ID" value="XM_046105825.1"/>
</dbReference>
<keyword evidence="1" id="KW-1133">Transmembrane helix</keyword>
<protein>
    <recommendedName>
        <fullName evidence="2">DUF7702 domain-containing protein</fullName>
    </recommendedName>
</protein>
<gene>
    <name evidence="3" type="ORF">BKA67DRAFT_643507</name>
</gene>
<evidence type="ECO:0000313" key="3">
    <source>
        <dbReference type="EMBL" id="KAH6657512.1"/>
    </source>
</evidence>
<reference evidence="3" key="1">
    <citation type="journal article" date="2021" name="Nat. Commun.">
        <title>Genetic determinants of endophytism in the Arabidopsis root mycobiome.</title>
        <authorList>
            <person name="Mesny F."/>
            <person name="Miyauchi S."/>
            <person name="Thiergart T."/>
            <person name="Pickel B."/>
            <person name="Atanasova L."/>
            <person name="Karlsson M."/>
            <person name="Huettel B."/>
            <person name="Barry K.W."/>
            <person name="Haridas S."/>
            <person name="Chen C."/>
            <person name="Bauer D."/>
            <person name="Andreopoulos W."/>
            <person name="Pangilinan J."/>
            <person name="LaButti K."/>
            <person name="Riley R."/>
            <person name="Lipzen A."/>
            <person name="Clum A."/>
            <person name="Drula E."/>
            <person name="Henrissat B."/>
            <person name="Kohler A."/>
            <person name="Grigoriev I.V."/>
            <person name="Martin F.M."/>
            <person name="Hacquard S."/>
        </authorList>
    </citation>
    <scope>NUCLEOTIDE SEQUENCE</scope>
    <source>
        <strain evidence="3">MPI-SDFR-AT-0073</strain>
    </source>
</reference>
<dbReference type="Proteomes" id="UP000758603">
    <property type="component" value="Unassembled WGS sequence"/>
</dbReference>
<evidence type="ECO:0000313" key="4">
    <source>
        <dbReference type="Proteomes" id="UP000758603"/>
    </source>
</evidence>
<sequence>MTNAGSLACLSLAIIGILYEVNIMLPYPRRWTEKSILGITHLTNTAGIALATYGGSPSATAAGGVAAQNLNQIGNCLMLFVIFVMCWWIWPTWKRSSALGPNHPITRPARLMIFSAAAAIPFQLVRLAYNTTYAFDHLPLLDPIMGSFAVRLILLFFMQLGVSLALIAGGWSSMPPHTKFVVAEDMTELQQFQSSTVLAA</sequence>
<feature type="transmembrane region" description="Helical" evidence="1">
    <location>
        <begin position="7"/>
        <end position="25"/>
    </location>
</feature>
<dbReference type="PANTHER" id="PTHR42109">
    <property type="entry name" value="UNPLACED GENOMIC SCAFFOLD UM_SCAF_CONTIG_1.265, WHOLE GENOME SHOTGUN SEQUENCE"/>
    <property type="match status" value="1"/>
</dbReference>
<accession>A0A9P8ZZQ4</accession>
<evidence type="ECO:0000259" key="2">
    <source>
        <dbReference type="Pfam" id="PF24800"/>
    </source>
</evidence>
<name>A0A9P8ZZQ4_9PEZI</name>
<dbReference type="AlphaFoldDB" id="A0A9P8ZZQ4"/>
<feature type="domain" description="DUF7702" evidence="2">
    <location>
        <begin position="7"/>
        <end position="172"/>
    </location>
</feature>
<evidence type="ECO:0000256" key="1">
    <source>
        <dbReference type="SAM" id="Phobius"/>
    </source>
</evidence>
<dbReference type="PANTHER" id="PTHR42109:SF2">
    <property type="entry name" value="INTEGRAL MEMBRANE PROTEIN"/>
    <property type="match status" value="1"/>
</dbReference>
<keyword evidence="1" id="KW-0812">Transmembrane</keyword>
<comment type="caution">
    <text evidence="3">The sequence shown here is derived from an EMBL/GenBank/DDBJ whole genome shotgun (WGS) entry which is preliminary data.</text>
</comment>
<dbReference type="GeneID" id="70134716"/>
<dbReference type="OrthoDB" id="2560628at2759"/>
<feature type="transmembrane region" description="Helical" evidence="1">
    <location>
        <begin position="72"/>
        <end position="90"/>
    </location>
</feature>
<dbReference type="InterPro" id="IPR056119">
    <property type="entry name" value="DUF7702"/>
</dbReference>
<dbReference type="Pfam" id="PF24800">
    <property type="entry name" value="DUF7702"/>
    <property type="match status" value="1"/>
</dbReference>
<keyword evidence="4" id="KW-1185">Reference proteome</keyword>
<organism evidence="3 4">
    <name type="scientific">Truncatella angustata</name>
    <dbReference type="NCBI Taxonomy" id="152316"/>
    <lineage>
        <taxon>Eukaryota</taxon>
        <taxon>Fungi</taxon>
        <taxon>Dikarya</taxon>
        <taxon>Ascomycota</taxon>
        <taxon>Pezizomycotina</taxon>
        <taxon>Sordariomycetes</taxon>
        <taxon>Xylariomycetidae</taxon>
        <taxon>Amphisphaeriales</taxon>
        <taxon>Sporocadaceae</taxon>
        <taxon>Truncatella</taxon>
    </lineage>
</organism>
<feature type="transmembrane region" description="Helical" evidence="1">
    <location>
        <begin position="111"/>
        <end position="129"/>
    </location>
</feature>
<keyword evidence="1" id="KW-0472">Membrane</keyword>